<proteinExistence type="predicted"/>
<keyword evidence="1" id="KW-0472">Membrane</keyword>
<evidence type="ECO:0000256" key="1">
    <source>
        <dbReference type="SAM" id="Phobius"/>
    </source>
</evidence>
<keyword evidence="1" id="KW-1133">Transmembrane helix</keyword>
<feature type="transmembrane region" description="Helical" evidence="1">
    <location>
        <begin position="33"/>
        <end position="52"/>
    </location>
</feature>
<dbReference type="AlphaFoldDB" id="A0A927H852"/>
<keyword evidence="1" id="KW-0812">Transmembrane</keyword>
<organism evidence="2 3">
    <name type="scientific">Paenibacillus arenilitoris</name>
    <dbReference type="NCBI Taxonomy" id="2772299"/>
    <lineage>
        <taxon>Bacteria</taxon>
        <taxon>Bacillati</taxon>
        <taxon>Bacillota</taxon>
        <taxon>Bacilli</taxon>
        <taxon>Bacillales</taxon>
        <taxon>Paenibacillaceae</taxon>
        <taxon>Paenibacillus</taxon>
    </lineage>
</organism>
<protein>
    <submittedName>
        <fullName evidence="2">Uncharacterized protein</fullName>
    </submittedName>
</protein>
<dbReference type="Proteomes" id="UP000632125">
    <property type="component" value="Unassembled WGS sequence"/>
</dbReference>
<dbReference type="EMBL" id="JACXIY010000045">
    <property type="protein sequence ID" value="MBD2872356.1"/>
    <property type="molecule type" value="Genomic_DNA"/>
</dbReference>
<comment type="caution">
    <text evidence="2">The sequence shown here is derived from an EMBL/GenBank/DDBJ whole genome shotgun (WGS) entry which is preliminary data.</text>
</comment>
<dbReference type="RefSeq" id="WP_190866959.1">
    <property type="nucleotide sequence ID" value="NZ_JACXIY010000045.1"/>
</dbReference>
<sequence>MAERIVVLCSAFAGMLLFERFHLNNKRSKGERAAYILLLLVSFYLGMDYVMAKDWTDSYDLFDFVFGRAAKAIDDFLNVRN</sequence>
<evidence type="ECO:0000313" key="2">
    <source>
        <dbReference type="EMBL" id="MBD2872356.1"/>
    </source>
</evidence>
<name>A0A927H852_9BACL</name>
<evidence type="ECO:0000313" key="3">
    <source>
        <dbReference type="Proteomes" id="UP000632125"/>
    </source>
</evidence>
<keyword evidence="3" id="KW-1185">Reference proteome</keyword>
<accession>A0A927H852</accession>
<gene>
    <name evidence="2" type="ORF">IDH41_27615</name>
</gene>
<reference evidence="2" key="1">
    <citation type="submission" date="2020-09" db="EMBL/GenBank/DDBJ databases">
        <title>A novel bacterium of genus Paenibacillus, isolated from South China Sea.</title>
        <authorList>
            <person name="Huang H."/>
            <person name="Mo K."/>
            <person name="Hu Y."/>
        </authorList>
    </citation>
    <scope>NUCLEOTIDE SEQUENCE</scope>
    <source>
        <strain evidence="2">IB182493</strain>
    </source>
</reference>